<dbReference type="EMBL" id="JAKUCV010003086">
    <property type="protein sequence ID" value="KAJ4840272.1"/>
    <property type="molecule type" value="Genomic_DNA"/>
</dbReference>
<dbReference type="GO" id="GO:0006952">
    <property type="term" value="P:defense response"/>
    <property type="evidence" value="ECO:0007669"/>
    <property type="project" value="InterPro"/>
</dbReference>
<feature type="region of interest" description="Disordered" evidence="1">
    <location>
        <begin position="226"/>
        <end position="263"/>
    </location>
</feature>
<dbReference type="CDD" id="cd04051">
    <property type="entry name" value="C2_SRC2_like"/>
    <property type="match status" value="1"/>
</dbReference>
<dbReference type="SMART" id="SM00239">
    <property type="entry name" value="C2"/>
    <property type="match status" value="1"/>
</dbReference>
<accession>A0A9Q0JGI1</accession>
<comment type="caution">
    <text evidence="3">The sequence shown here is derived from an EMBL/GenBank/DDBJ whole genome shotgun (WGS) entry which is preliminary data.</text>
</comment>
<dbReference type="InterPro" id="IPR035892">
    <property type="entry name" value="C2_domain_sf"/>
</dbReference>
<proteinExistence type="predicted"/>
<dbReference type="AlphaFoldDB" id="A0A9Q0JGI1"/>
<protein>
    <recommendedName>
        <fullName evidence="2">C2 domain-containing protein</fullName>
    </recommendedName>
</protein>
<feature type="region of interest" description="Disordered" evidence="1">
    <location>
        <begin position="168"/>
        <end position="212"/>
    </location>
</feature>
<evidence type="ECO:0000256" key="1">
    <source>
        <dbReference type="SAM" id="MobiDB-lite"/>
    </source>
</evidence>
<dbReference type="Proteomes" id="UP001141552">
    <property type="component" value="Unassembled WGS sequence"/>
</dbReference>
<dbReference type="InterPro" id="IPR044750">
    <property type="entry name" value="C2_SRC2/BAP"/>
</dbReference>
<dbReference type="OrthoDB" id="1909968at2759"/>
<dbReference type="PANTHER" id="PTHR32246">
    <property type="entry name" value="INGRESSION PROTEIN FIC1"/>
    <property type="match status" value="1"/>
</dbReference>
<dbReference type="Gene3D" id="2.60.40.150">
    <property type="entry name" value="C2 domain"/>
    <property type="match status" value="1"/>
</dbReference>
<feature type="region of interest" description="Disordered" evidence="1">
    <location>
        <begin position="448"/>
        <end position="473"/>
    </location>
</feature>
<evidence type="ECO:0000259" key="2">
    <source>
        <dbReference type="PROSITE" id="PS50004"/>
    </source>
</evidence>
<feature type="region of interest" description="Disordered" evidence="1">
    <location>
        <begin position="391"/>
        <end position="425"/>
    </location>
</feature>
<dbReference type="PANTHER" id="PTHR32246:SF143">
    <property type="entry name" value="CALCIUM-DEPENDENT LIPID-BINDING (CALB DOMAIN) FAMILY PROTEIN"/>
    <property type="match status" value="1"/>
</dbReference>
<organism evidence="3 4">
    <name type="scientific">Turnera subulata</name>
    <dbReference type="NCBI Taxonomy" id="218843"/>
    <lineage>
        <taxon>Eukaryota</taxon>
        <taxon>Viridiplantae</taxon>
        <taxon>Streptophyta</taxon>
        <taxon>Embryophyta</taxon>
        <taxon>Tracheophyta</taxon>
        <taxon>Spermatophyta</taxon>
        <taxon>Magnoliopsida</taxon>
        <taxon>eudicotyledons</taxon>
        <taxon>Gunneridae</taxon>
        <taxon>Pentapetalae</taxon>
        <taxon>rosids</taxon>
        <taxon>fabids</taxon>
        <taxon>Malpighiales</taxon>
        <taxon>Passifloraceae</taxon>
        <taxon>Turnera</taxon>
    </lineage>
</organism>
<dbReference type="PROSITE" id="PS50004">
    <property type="entry name" value="C2"/>
    <property type="match status" value="1"/>
</dbReference>
<dbReference type="InterPro" id="IPR000008">
    <property type="entry name" value="C2_dom"/>
</dbReference>
<name>A0A9Q0JGI1_9ROSI</name>
<feature type="compositionally biased region" description="Basic and acidic residues" evidence="1">
    <location>
        <begin position="168"/>
        <end position="179"/>
    </location>
</feature>
<feature type="domain" description="C2" evidence="2">
    <location>
        <begin position="1"/>
        <end position="111"/>
    </location>
</feature>
<evidence type="ECO:0000313" key="3">
    <source>
        <dbReference type="EMBL" id="KAJ4840272.1"/>
    </source>
</evidence>
<dbReference type="SUPFAM" id="SSF49562">
    <property type="entry name" value="C2 domain (Calcium/lipid-binding domain, CaLB)"/>
    <property type="match status" value="1"/>
</dbReference>
<feature type="region of interest" description="Disordered" evidence="1">
    <location>
        <begin position="309"/>
        <end position="342"/>
    </location>
</feature>
<reference evidence="3" key="2">
    <citation type="journal article" date="2023" name="Plants (Basel)">
        <title>Annotation of the Turnera subulata (Passifloraceae) Draft Genome Reveals the S-Locus Evolved after the Divergence of Turneroideae from Passifloroideae in a Stepwise Manner.</title>
        <authorList>
            <person name="Henning P.M."/>
            <person name="Roalson E.H."/>
            <person name="Mir W."/>
            <person name="McCubbin A.G."/>
            <person name="Shore J.S."/>
        </authorList>
    </citation>
    <scope>NUCLEOTIDE SEQUENCE</scope>
    <source>
        <strain evidence="3">F60SS</strain>
    </source>
</reference>
<reference evidence="3" key="1">
    <citation type="submission" date="2022-02" db="EMBL/GenBank/DDBJ databases">
        <authorList>
            <person name="Henning P.M."/>
            <person name="McCubbin A.G."/>
            <person name="Shore J.S."/>
        </authorList>
    </citation>
    <scope>NUCLEOTIDE SEQUENCE</scope>
    <source>
        <strain evidence="3">F60SS</strain>
        <tissue evidence="3">Leaves</tissue>
    </source>
</reference>
<evidence type="ECO:0000313" key="4">
    <source>
        <dbReference type="Proteomes" id="UP001141552"/>
    </source>
</evidence>
<feature type="compositionally biased region" description="Basic residues" evidence="1">
    <location>
        <begin position="252"/>
        <end position="262"/>
    </location>
</feature>
<sequence length="473" mass="51049">MSTILNPFQLLELNIISAQDLASVTRKMKTYAVAWVNPNRKLTTRVDYDAHTNPTWNDKFVFRVDDDFLQGDTSAVMIEIYAVHWFRDIHVGTVRAIVGNLIPPAAASAHHHHHHLQLGMRFVALQVRRPSGRPQGILNIGVAILDSSQRSMPLYTLNSSSAVGYRHLMGEDPSSKDDSSGTSHNPLGILGLPELRRTKSDSSSMVGSMLGIKPKGASEINGADLERMKTGPPVKGGSCIVPGSGDAALKKQQQKPVKKKNKAGSLVSGADFGALTKAKYGSEVKGKRSSKASSSFAARSSSLTSRLEELDLRGLNGPNKKKKKSSVGKPAMSDSELGPSPSEVAAYLGKKKKFRVEETESEILGDYSIDLESSMEGLQSKLDRWRAELPPSYNLSDLSSYLGRRSQANSRSTGGRTRRSSELDDDEGAFTCIGRICGLECSIVCGGGSASGRKKPSAPASRRSRSVDSLSFV</sequence>
<dbReference type="Pfam" id="PF00168">
    <property type="entry name" value="C2"/>
    <property type="match status" value="1"/>
</dbReference>
<keyword evidence="4" id="KW-1185">Reference proteome</keyword>
<gene>
    <name evidence="3" type="ORF">Tsubulata_024968</name>
</gene>